<dbReference type="InterPro" id="IPR027558">
    <property type="entry name" value="Pre_pil_HX9DG_C"/>
</dbReference>
<evidence type="ECO:0000313" key="5">
    <source>
        <dbReference type="Proteomes" id="UP000319976"/>
    </source>
</evidence>
<dbReference type="SUPFAM" id="SSF54523">
    <property type="entry name" value="Pili subunits"/>
    <property type="match status" value="1"/>
</dbReference>
<dbReference type="PANTHER" id="PTHR30093">
    <property type="entry name" value="GENERAL SECRETION PATHWAY PROTEIN G"/>
    <property type="match status" value="1"/>
</dbReference>
<organism evidence="4 5">
    <name type="scientific">Calycomorphotria hydatis</name>
    <dbReference type="NCBI Taxonomy" id="2528027"/>
    <lineage>
        <taxon>Bacteria</taxon>
        <taxon>Pseudomonadati</taxon>
        <taxon>Planctomycetota</taxon>
        <taxon>Planctomycetia</taxon>
        <taxon>Planctomycetales</taxon>
        <taxon>Planctomycetaceae</taxon>
        <taxon>Calycomorphotria</taxon>
    </lineage>
</organism>
<dbReference type="InterPro" id="IPR011453">
    <property type="entry name" value="DUF1559"/>
</dbReference>
<evidence type="ECO:0000259" key="3">
    <source>
        <dbReference type="Pfam" id="PF07596"/>
    </source>
</evidence>
<dbReference type="RefSeq" id="WP_145266449.1">
    <property type="nucleotide sequence ID" value="NZ_CP036316.1"/>
</dbReference>
<accession>A0A517TEW7</accession>
<proteinExistence type="predicted"/>
<dbReference type="EMBL" id="CP036316">
    <property type="protein sequence ID" value="QDT66921.1"/>
    <property type="molecule type" value="Genomic_DNA"/>
</dbReference>
<dbReference type="KEGG" id="chya:V22_41930"/>
<name>A0A517TEW7_9PLAN</name>
<gene>
    <name evidence="4" type="ORF">V22_41930</name>
</gene>
<feature type="compositionally biased region" description="Low complexity" evidence="1">
    <location>
        <begin position="345"/>
        <end position="365"/>
    </location>
</feature>
<dbReference type="Proteomes" id="UP000319976">
    <property type="component" value="Chromosome"/>
</dbReference>
<evidence type="ECO:0000256" key="2">
    <source>
        <dbReference type="SAM" id="Phobius"/>
    </source>
</evidence>
<dbReference type="NCBIfam" id="TIGR04294">
    <property type="entry name" value="pre_pil_HX9DG"/>
    <property type="match status" value="1"/>
</dbReference>
<sequence length="386" mass="41983">MSRSKTLLRGFTLIELLVVIAIISTLIALLLPAVQQAREAARRSTCQNNLKQIGVAMHNYHDTFRTFPPGTVAQFWHDAADREPDPCTPLNGTAIDLGEPCWTWSAFILPYIEESQRYRTLEVGNVLPGQQLVVACGADQTIGTSDDDPDMVSALHSPIDTMRCPSSPGPILNDRIMFNRANIDTIPFNIVAYQSFALLTNYIVGNSSHNAEPRNHASNCDIDAFDGLFGTNRTIRIREITDGTSNTIMVGERGYGQAVAETAAGYDPGTNGYFSVGGTLLWGGWVRGYTGNWITTGSGMRGINNYADANAFGFNSYHTGGAQFVFADGSVHFLSENIEVRDDGTNPTTGATVTTSTGVSPPSETTRNSIFEYMMCRFDGNVIGEF</sequence>
<feature type="region of interest" description="Disordered" evidence="1">
    <location>
        <begin position="342"/>
        <end position="365"/>
    </location>
</feature>
<keyword evidence="5" id="KW-1185">Reference proteome</keyword>
<evidence type="ECO:0000313" key="4">
    <source>
        <dbReference type="EMBL" id="QDT66921.1"/>
    </source>
</evidence>
<protein>
    <recommendedName>
        <fullName evidence="3">DUF1559 domain-containing protein</fullName>
    </recommendedName>
</protein>
<evidence type="ECO:0000256" key="1">
    <source>
        <dbReference type="SAM" id="MobiDB-lite"/>
    </source>
</evidence>
<feature type="domain" description="DUF1559" evidence="3">
    <location>
        <begin position="35"/>
        <end position="340"/>
    </location>
</feature>
<keyword evidence="2" id="KW-0472">Membrane</keyword>
<dbReference type="PANTHER" id="PTHR30093:SF2">
    <property type="entry name" value="TYPE II SECRETION SYSTEM PROTEIN H"/>
    <property type="match status" value="1"/>
</dbReference>
<dbReference type="InterPro" id="IPR012902">
    <property type="entry name" value="N_methyl_site"/>
</dbReference>
<dbReference type="AlphaFoldDB" id="A0A517TEW7"/>
<dbReference type="Gene3D" id="3.30.700.10">
    <property type="entry name" value="Glycoprotein, Type 4 Pilin"/>
    <property type="match status" value="1"/>
</dbReference>
<dbReference type="NCBIfam" id="TIGR02532">
    <property type="entry name" value="IV_pilin_GFxxxE"/>
    <property type="match status" value="1"/>
</dbReference>
<dbReference type="Pfam" id="PF07963">
    <property type="entry name" value="N_methyl"/>
    <property type="match status" value="1"/>
</dbReference>
<reference evidence="4 5" key="1">
    <citation type="submission" date="2019-02" db="EMBL/GenBank/DDBJ databases">
        <title>Deep-cultivation of Planctomycetes and their phenomic and genomic characterization uncovers novel biology.</title>
        <authorList>
            <person name="Wiegand S."/>
            <person name="Jogler M."/>
            <person name="Boedeker C."/>
            <person name="Pinto D."/>
            <person name="Vollmers J."/>
            <person name="Rivas-Marin E."/>
            <person name="Kohn T."/>
            <person name="Peeters S.H."/>
            <person name="Heuer A."/>
            <person name="Rast P."/>
            <person name="Oberbeckmann S."/>
            <person name="Bunk B."/>
            <person name="Jeske O."/>
            <person name="Meyerdierks A."/>
            <person name="Storesund J.E."/>
            <person name="Kallscheuer N."/>
            <person name="Luecker S."/>
            <person name="Lage O.M."/>
            <person name="Pohl T."/>
            <person name="Merkel B.J."/>
            <person name="Hornburger P."/>
            <person name="Mueller R.-W."/>
            <person name="Bruemmer F."/>
            <person name="Labrenz M."/>
            <person name="Spormann A.M."/>
            <person name="Op den Camp H."/>
            <person name="Overmann J."/>
            <person name="Amann R."/>
            <person name="Jetten M.S.M."/>
            <person name="Mascher T."/>
            <person name="Medema M.H."/>
            <person name="Devos D.P."/>
            <person name="Kaster A.-K."/>
            <person name="Ovreas L."/>
            <person name="Rohde M."/>
            <person name="Galperin M.Y."/>
            <person name="Jogler C."/>
        </authorList>
    </citation>
    <scope>NUCLEOTIDE SEQUENCE [LARGE SCALE GENOMIC DNA]</scope>
    <source>
        <strain evidence="4 5">V22</strain>
    </source>
</reference>
<keyword evidence="2" id="KW-1133">Transmembrane helix</keyword>
<dbReference type="PROSITE" id="PS00409">
    <property type="entry name" value="PROKAR_NTER_METHYL"/>
    <property type="match status" value="1"/>
</dbReference>
<keyword evidence="2" id="KW-0812">Transmembrane</keyword>
<dbReference type="Pfam" id="PF07596">
    <property type="entry name" value="SBP_bac_10"/>
    <property type="match status" value="1"/>
</dbReference>
<dbReference type="InterPro" id="IPR045584">
    <property type="entry name" value="Pilin-like"/>
</dbReference>
<feature type="transmembrane region" description="Helical" evidence="2">
    <location>
        <begin position="12"/>
        <end position="34"/>
    </location>
</feature>